<dbReference type="Gene3D" id="3.40.50.850">
    <property type="entry name" value="Isochorismatase-like"/>
    <property type="match status" value="1"/>
</dbReference>
<dbReference type="NCBIfam" id="NF008517">
    <property type="entry name" value="PRK11440.1"/>
    <property type="match status" value="1"/>
</dbReference>
<feature type="domain" description="Isochorismatase-like" evidence="2">
    <location>
        <begin position="9"/>
        <end position="184"/>
    </location>
</feature>
<comment type="caution">
    <text evidence="3">The sequence shown here is derived from an EMBL/GenBank/DDBJ whole genome shotgun (WGS) entry which is preliminary data.</text>
</comment>
<dbReference type="RefSeq" id="WP_250938397.1">
    <property type="nucleotide sequence ID" value="NZ_JAMLJK010000002.1"/>
</dbReference>
<dbReference type="SUPFAM" id="SSF52499">
    <property type="entry name" value="Isochorismatase-like hydrolases"/>
    <property type="match status" value="1"/>
</dbReference>
<reference evidence="3" key="1">
    <citation type="submission" date="2022-11" db="EMBL/GenBank/DDBJ databases">
        <title>Larsenimonas rhizosphaerae sp. nov., isolated from a tidal mudflat.</title>
        <authorList>
            <person name="Lee S.D."/>
            <person name="Kim I.S."/>
        </authorList>
    </citation>
    <scope>NUCLEOTIDE SEQUENCE</scope>
    <source>
        <strain evidence="3">GH2-1</strain>
    </source>
</reference>
<dbReference type="Proteomes" id="UP001165678">
    <property type="component" value="Unassembled WGS sequence"/>
</dbReference>
<gene>
    <name evidence="3" type="ORF">OQ287_13430</name>
</gene>
<dbReference type="GO" id="GO:0016787">
    <property type="term" value="F:hydrolase activity"/>
    <property type="evidence" value="ECO:0007669"/>
    <property type="project" value="UniProtKB-KW"/>
</dbReference>
<dbReference type="InterPro" id="IPR036380">
    <property type="entry name" value="Isochorismatase-like_sf"/>
</dbReference>
<evidence type="ECO:0000313" key="4">
    <source>
        <dbReference type="Proteomes" id="UP001165678"/>
    </source>
</evidence>
<evidence type="ECO:0000313" key="3">
    <source>
        <dbReference type="EMBL" id="MCX2525242.1"/>
    </source>
</evidence>
<accession>A0AA41ZHA5</accession>
<dbReference type="Pfam" id="PF00857">
    <property type="entry name" value="Isochorismatase"/>
    <property type="match status" value="1"/>
</dbReference>
<name>A0AA41ZHA5_9GAMM</name>
<dbReference type="PANTHER" id="PTHR43540">
    <property type="entry name" value="PEROXYUREIDOACRYLATE/UREIDOACRYLATE AMIDOHYDROLASE-RELATED"/>
    <property type="match status" value="1"/>
</dbReference>
<dbReference type="EMBL" id="JAPIVE010000004">
    <property type="protein sequence ID" value="MCX2525242.1"/>
    <property type="molecule type" value="Genomic_DNA"/>
</dbReference>
<organism evidence="3 4">
    <name type="scientific">Larsenimonas rhizosphaerae</name>
    <dbReference type="NCBI Taxonomy" id="2944682"/>
    <lineage>
        <taxon>Bacteria</taxon>
        <taxon>Pseudomonadati</taxon>
        <taxon>Pseudomonadota</taxon>
        <taxon>Gammaproteobacteria</taxon>
        <taxon>Oceanospirillales</taxon>
        <taxon>Halomonadaceae</taxon>
        <taxon>Larsenimonas</taxon>
    </lineage>
</organism>
<sequence>MMTLDPATTALILIDLQHGIVNLPLAPRSGAEVVEASRPVADRFREAGACITWVRVGWNETFSNAPSNNVDTPAERPQGGLPDDWSTLMEGLEQPGDLTILKHQWGAFHGTALDTELRRRGIKTLVFGGIATNMGVESSVRAAWEHGYDVVVLDDLTTTFSEDMQAFAIQTILPRLARITSTDQLCLEH</sequence>
<dbReference type="PANTHER" id="PTHR43540:SF7">
    <property type="entry name" value="ISOCHORISMATASE FAMILY PROTEIN YECD"/>
    <property type="match status" value="1"/>
</dbReference>
<keyword evidence="4" id="KW-1185">Reference proteome</keyword>
<dbReference type="AlphaFoldDB" id="A0AA41ZHA5"/>
<keyword evidence="1 3" id="KW-0378">Hydrolase</keyword>
<evidence type="ECO:0000259" key="2">
    <source>
        <dbReference type="Pfam" id="PF00857"/>
    </source>
</evidence>
<proteinExistence type="predicted"/>
<dbReference type="InterPro" id="IPR050272">
    <property type="entry name" value="Isochorismatase-like_hydrls"/>
</dbReference>
<dbReference type="CDD" id="cd00431">
    <property type="entry name" value="cysteine_hydrolases"/>
    <property type="match status" value="1"/>
</dbReference>
<protein>
    <submittedName>
        <fullName evidence="3">Hydrolase</fullName>
    </submittedName>
</protein>
<dbReference type="InterPro" id="IPR000868">
    <property type="entry name" value="Isochorismatase-like_dom"/>
</dbReference>
<evidence type="ECO:0000256" key="1">
    <source>
        <dbReference type="ARBA" id="ARBA00022801"/>
    </source>
</evidence>